<evidence type="ECO:0000256" key="13">
    <source>
        <dbReference type="ARBA" id="ARBA00047833"/>
    </source>
</evidence>
<feature type="domain" description="Mur ligase C-terminal" evidence="16">
    <location>
        <begin position="308"/>
        <end position="409"/>
    </location>
</feature>
<reference evidence="18 20" key="1">
    <citation type="submission" date="2016-02" db="EMBL/GenBank/DDBJ databases">
        <authorList>
            <person name="Wen L."/>
            <person name="He K."/>
            <person name="Yang H."/>
        </authorList>
    </citation>
    <scope>NUCLEOTIDE SEQUENCE [LARGE SCALE GENOMIC DNA]</scope>
    <source>
        <strain evidence="18">Trichococcus_R210</strain>
    </source>
</reference>
<dbReference type="Proteomes" id="UP000076878">
    <property type="component" value="Unassembled WGS sequence"/>
</dbReference>
<evidence type="ECO:0000313" key="21">
    <source>
        <dbReference type="Proteomes" id="UP000199280"/>
    </source>
</evidence>
<dbReference type="Pfam" id="PF08245">
    <property type="entry name" value="Mur_ligase_M"/>
    <property type="match status" value="1"/>
</dbReference>
<dbReference type="InterPro" id="IPR050061">
    <property type="entry name" value="MurCDEF_pg_biosynth"/>
</dbReference>
<feature type="domain" description="Mur ligase N-terminal catalytic" evidence="15">
    <location>
        <begin position="7"/>
        <end position="104"/>
    </location>
</feature>
<comment type="catalytic activity">
    <reaction evidence="13 14">
        <text>UDP-N-acetyl-alpha-D-muramate + L-alanine + ATP = UDP-N-acetyl-alpha-D-muramoyl-L-alanine + ADP + phosphate + H(+)</text>
        <dbReference type="Rhea" id="RHEA:23372"/>
        <dbReference type="ChEBI" id="CHEBI:15378"/>
        <dbReference type="ChEBI" id="CHEBI:30616"/>
        <dbReference type="ChEBI" id="CHEBI:43474"/>
        <dbReference type="ChEBI" id="CHEBI:57972"/>
        <dbReference type="ChEBI" id="CHEBI:70757"/>
        <dbReference type="ChEBI" id="CHEBI:83898"/>
        <dbReference type="ChEBI" id="CHEBI:456216"/>
        <dbReference type="EC" id="6.3.2.8"/>
    </reaction>
</comment>
<dbReference type="InterPro" id="IPR000713">
    <property type="entry name" value="Mur_ligase_N"/>
</dbReference>
<dbReference type="EMBL" id="FNYT01000022">
    <property type="protein sequence ID" value="SEJ69359.1"/>
    <property type="molecule type" value="Genomic_DNA"/>
</dbReference>
<dbReference type="UniPathway" id="UPA00219"/>
<dbReference type="Gene3D" id="3.40.50.720">
    <property type="entry name" value="NAD(P)-binding Rossmann-like Domain"/>
    <property type="match status" value="1"/>
</dbReference>
<comment type="function">
    <text evidence="14">Cell wall formation.</text>
</comment>
<evidence type="ECO:0000256" key="10">
    <source>
        <dbReference type="ARBA" id="ARBA00022984"/>
    </source>
</evidence>
<comment type="subcellular location">
    <subcellularLocation>
        <location evidence="1 14">Cytoplasm</location>
    </subcellularLocation>
</comment>
<dbReference type="HAMAP" id="MF_00046">
    <property type="entry name" value="MurC"/>
    <property type="match status" value="1"/>
</dbReference>
<dbReference type="PANTHER" id="PTHR43445">
    <property type="entry name" value="UDP-N-ACETYLMURAMATE--L-ALANINE LIGASE-RELATED"/>
    <property type="match status" value="1"/>
</dbReference>
<dbReference type="GO" id="GO:0008763">
    <property type="term" value="F:UDP-N-acetylmuramate-L-alanine ligase activity"/>
    <property type="evidence" value="ECO:0007669"/>
    <property type="project" value="UniProtKB-UniRule"/>
</dbReference>
<dbReference type="AlphaFoldDB" id="A0A143YFP2"/>
<evidence type="ECO:0000256" key="6">
    <source>
        <dbReference type="ARBA" id="ARBA00022618"/>
    </source>
</evidence>
<keyword evidence="21" id="KW-1185">Reference proteome</keyword>
<keyword evidence="8 14" id="KW-0067">ATP-binding</keyword>
<protein>
    <recommendedName>
        <fullName evidence="3 14">UDP-N-acetylmuramate--L-alanine ligase</fullName>
        <ecNumber evidence="3 14">6.3.2.8</ecNumber>
    </recommendedName>
    <alternativeName>
        <fullName evidence="14">UDP-N-acetylmuramoyl-L-alanine synthetase</fullName>
    </alternativeName>
</protein>
<dbReference type="InterPro" id="IPR004101">
    <property type="entry name" value="Mur_ligase_C"/>
</dbReference>
<dbReference type="OrthoDB" id="9804126at2"/>
<evidence type="ECO:0000313" key="18">
    <source>
        <dbReference type="EMBL" id="CZQ85845.1"/>
    </source>
</evidence>
<keyword evidence="9 14" id="KW-0133">Cell shape</keyword>
<dbReference type="GO" id="GO:0071555">
    <property type="term" value="P:cell wall organization"/>
    <property type="evidence" value="ECO:0007669"/>
    <property type="project" value="UniProtKB-KW"/>
</dbReference>
<evidence type="ECO:0000256" key="12">
    <source>
        <dbReference type="ARBA" id="ARBA00023316"/>
    </source>
</evidence>
<evidence type="ECO:0000256" key="5">
    <source>
        <dbReference type="ARBA" id="ARBA00022598"/>
    </source>
</evidence>
<evidence type="ECO:0000256" key="7">
    <source>
        <dbReference type="ARBA" id="ARBA00022741"/>
    </source>
</evidence>
<dbReference type="InterPro" id="IPR005758">
    <property type="entry name" value="UDP-N-AcMur_Ala_ligase_MurC"/>
</dbReference>
<dbReference type="PANTHER" id="PTHR43445:SF3">
    <property type="entry name" value="UDP-N-ACETYLMURAMATE--L-ALANINE LIGASE"/>
    <property type="match status" value="1"/>
</dbReference>
<evidence type="ECO:0000256" key="11">
    <source>
        <dbReference type="ARBA" id="ARBA00023306"/>
    </source>
</evidence>
<dbReference type="Proteomes" id="UP000199280">
    <property type="component" value="Unassembled WGS sequence"/>
</dbReference>
<evidence type="ECO:0000256" key="3">
    <source>
        <dbReference type="ARBA" id="ARBA00012211"/>
    </source>
</evidence>
<keyword evidence="12 14" id="KW-0961">Cell wall biogenesis/degradation</keyword>
<accession>A0A143YFP2</accession>
<dbReference type="Pfam" id="PF02875">
    <property type="entry name" value="Mur_ligase_C"/>
    <property type="match status" value="1"/>
</dbReference>
<dbReference type="NCBIfam" id="TIGR01082">
    <property type="entry name" value="murC"/>
    <property type="match status" value="1"/>
</dbReference>
<evidence type="ECO:0000256" key="9">
    <source>
        <dbReference type="ARBA" id="ARBA00022960"/>
    </source>
</evidence>
<dbReference type="Gene3D" id="3.40.1190.10">
    <property type="entry name" value="Mur-like, catalytic domain"/>
    <property type="match status" value="1"/>
</dbReference>
<dbReference type="SUPFAM" id="SSF53623">
    <property type="entry name" value="MurD-like peptide ligases, catalytic domain"/>
    <property type="match status" value="1"/>
</dbReference>
<dbReference type="EC" id="6.3.2.8" evidence="3 14"/>
<evidence type="ECO:0000256" key="1">
    <source>
        <dbReference type="ARBA" id="ARBA00004496"/>
    </source>
</evidence>
<dbReference type="GO" id="GO:0005737">
    <property type="term" value="C:cytoplasm"/>
    <property type="evidence" value="ECO:0007669"/>
    <property type="project" value="UniProtKB-SubCell"/>
</dbReference>
<name>A0A143YFP2_9LACT</name>
<dbReference type="STRING" id="640938.TR210_499"/>
<dbReference type="InterPro" id="IPR036565">
    <property type="entry name" value="Mur-like_cat_sf"/>
</dbReference>
<dbReference type="SUPFAM" id="SSF51984">
    <property type="entry name" value="MurCD N-terminal domain"/>
    <property type="match status" value="1"/>
</dbReference>
<dbReference type="Gene3D" id="3.90.190.20">
    <property type="entry name" value="Mur ligase, C-terminal domain"/>
    <property type="match status" value="1"/>
</dbReference>
<dbReference type="GO" id="GO:0009252">
    <property type="term" value="P:peptidoglycan biosynthetic process"/>
    <property type="evidence" value="ECO:0007669"/>
    <property type="project" value="UniProtKB-UniRule"/>
</dbReference>
<evidence type="ECO:0000313" key="19">
    <source>
        <dbReference type="EMBL" id="SEJ69359.1"/>
    </source>
</evidence>
<evidence type="ECO:0000313" key="20">
    <source>
        <dbReference type="Proteomes" id="UP000076878"/>
    </source>
</evidence>
<evidence type="ECO:0000259" key="17">
    <source>
        <dbReference type="Pfam" id="PF08245"/>
    </source>
</evidence>
<keyword evidence="4 14" id="KW-0963">Cytoplasm</keyword>
<organism evidence="18 20">
    <name type="scientific">Trichococcus ilyis</name>
    <dbReference type="NCBI Taxonomy" id="640938"/>
    <lineage>
        <taxon>Bacteria</taxon>
        <taxon>Bacillati</taxon>
        <taxon>Bacillota</taxon>
        <taxon>Bacilli</taxon>
        <taxon>Lactobacillales</taxon>
        <taxon>Carnobacteriaceae</taxon>
        <taxon>Trichococcus</taxon>
    </lineage>
</organism>
<dbReference type="SUPFAM" id="SSF53244">
    <property type="entry name" value="MurD-like peptide ligases, peptide-binding domain"/>
    <property type="match status" value="1"/>
</dbReference>
<comment type="pathway">
    <text evidence="2 14">Cell wall biogenesis; peptidoglycan biosynthesis.</text>
</comment>
<keyword evidence="11 14" id="KW-0131">Cell cycle</keyword>
<comment type="similarity">
    <text evidence="14">Belongs to the MurCDEF family.</text>
</comment>
<gene>
    <name evidence="14" type="primary">murC</name>
    <name evidence="19" type="ORF">SAMN05216375_12228</name>
    <name evidence="18" type="ORF">TR210_499</name>
</gene>
<dbReference type="InterPro" id="IPR036615">
    <property type="entry name" value="Mur_ligase_C_dom_sf"/>
</dbReference>
<keyword evidence="10 14" id="KW-0573">Peptidoglycan synthesis</keyword>
<keyword evidence="7 14" id="KW-0547">Nucleotide-binding</keyword>
<evidence type="ECO:0000256" key="8">
    <source>
        <dbReference type="ARBA" id="ARBA00022840"/>
    </source>
</evidence>
<evidence type="ECO:0000256" key="14">
    <source>
        <dbReference type="HAMAP-Rule" id="MF_00046"/>
    </source>
</evidence>
<sequence>METETIYHFVGIKGSGMSALALILHGKGYRVQGSDVETYFFTQKGLDDAGIKIMPFSEANIAPGLTVIAGNAFPDSHEEIAKAIELGLPVIRYHDFIGGLIKNYKSVAITGSHGKTSTTGLLSHVLDGIAPTSYLIGDGTGFGREDAEYFVLEACEYRRHFLAYSPDYAIITNIDFDHPDYYQDINDVYNAFDTFASQVKKGVIACGEDAYVRELKGKYPVTFYGFGEDNDVIAKNITKNTNGSQFDVEINGESFGHFEIPSFGTHNILNSLAIITFSWLEGLDRDKVAAQLKTFSGVKRRFSEKIISDMVVIDDYAHHPSEIRATLDAARQKYPTKEIIAIFQPHTFTRTVALLSEFAESLELADKVFLCDIFGSAREKDGQVSIGDLADKIEKGATVLNVNNMSPLLQFHDAVAIFMGAGDVQKFEMAYEELLSHSVPTKN</sequence>
<feature type="binding site" evidence="14">
    <location>
        <begin position="111"/>
        <end position="117"/>
    </location>
    <ligand>
        <name>ATP</name>
        <dbReference type="ChEBI" id="CHEBI:30616"/>
    </ligand>
</feature>
<feature type="domain" description="Mur ligase central" evidence="17">
    <location>
        <begin position="109"/>
        <end position="275"/>
    </location>
</feature>
<keyword evidence="6 14" id="KW-0132">Cell division</keyword>
<dbReference type="GO" id="GO:0005524">
    <property type="term" value="F:ATP binding"/>
    <property type="evidence" value="ECO:0007669"/>
    <property type="project" value="UniProtKB-UniRule"/>
</dbReference>
<dbReference type="GO" id="GO:0051301">
    <property type="term" value="P:cell division"/>
    <property type="evidence" value="ECO:0007669"/>
    <property type="project" value="UniProtKB-KW"/>
</dbReference>
<dbReference type="InterPro" id="IPR013221">
    <property type="entry name" value="Mur_ligase_cen"/>
</dbReference>
<evidence type="ECO:0000256" key="4">
    <source>
        <dbReference type="ARBA" id="ARBA00022490"/>
    </source>
</evidence>
<dbReference type="Pfam" id="PF01225">
    <property type="entry name" value="Mur_ligase"/>
    <property type="match status" value="1"/>
</dbReference>
<proteinExistence type="inferred from homology"/>
<reference evidence="19 21" key="2">
    <citation type="submission" date="2016-10" db="EMBL/GenBank/DDBJ databases">
        <authorList>
            <person name="Varghese N."/>
            <person name="Submissions S."/>
        </authorList>
    </citation>
    <scope>NUCLEOTIDE SEQUENCE [LARGE SCALE GENOMIC DNA]</scope>
    <source>
        <strain evidence="19 21">DSM 22150</strain>
    </source>
</reference>
<evidence type="ECO:0000259" key="15">
    <source>
        <dbReference type="Pfam" id="PF01225"/>
    </source>
</evidence>
<keyword evidence="5 14" id="KW-0436">Ligase</keyword>
<dbReference type="GO" id="GO:0008360">
    <property type="term" value="P:regulation of cell shape"/>
    <property type="evidence" value="ECO:0007669"/>
    <property type="project" value="UniProtKB-KW"/>
</dbReference>
<evidence type="ECO:0000259" key="16">
    <source>
        <dbReference type="Pfam" id="PF02875"/>
    </source>
</evidence>
<dbReference type="EMBL" id="FJNB01000002">
    <property type="protein sequence ID" value="CZQ85845.1"/>
    <property type="molecule type" value="Genomic_DNA"/>
</dbReference>
<evidence type="ECO:0000256" key="2">
    <source>
        <dbReference type="ARBA" id="ARBA00004752"/>
    </source>
</evidence>
<dbReference type="RefSeq" id="WP_068621205.1">
    <property type="nucleotide sequence ID" value="NZ_FJNB01000002.1"/>
</dbReference>